<dbReference type="InterPro" id="IPR019052">
    <property type="entry name" value="DUF2383"/>
</dbReference>
<feature type="domain" description="DUF2383" evidence="1">
    <location>
        <begin position="8"/>
        <end position="102"/>
    </location>
</feature>
<dbReference type="EMBL" id="JBHTJH010000017">
    <property type="protein sequence ID" value="MFD0862885.1"/>
    <property type="molecule type" value="Genomic_DNA"/>
</dbReference>
<sequence>MAKLKKELEGLNHLLESYLDAKNTYVHISEEEHNLDIKRFYNTQITLRNKFVNDLTGIIRSLGGKPRVTSVIGSVQRNFSDIVSSIIQLDSKKALNKSLKKDGGCITIANELIKNSELPNEIIATLFSQRSRIIEACETAQDFLVSVKNRGHMKVVGLNTSL</sequence>
<evidence type="ECO:0000313" key="3">
    <source>
        <dbReference type="Proteomes" id="UP001596978"/>
    </source>
</evidence>
<dbReference type="RefSeq" id="WP_386408437.1">
    <property type="nucleotide sequence ID" value="NZ_JBHTJH010000017.1"/>
</dbReference>
<organism evidence="2 3">
    <name type="scientific">Sungkyunkwania multivorans</name>
    <dbReference type="NCBI Taxonomy" id="1173618"/>
    <lineage>
        <taxon>Bacteria</taxon>
        <taxon>Pseudomonadati</taxon>
        <taxon>Bacteroidota</taxon>
        <taxon>Flavobacteriia</taxon>
        <taxon>Flavobacteriales</taxon>
        <taxon>Flavobacteriaceae</taxon>
        <taxon>Sungkyunkwania</taxon>
    </lineage>
</organism>
<dbReference type="Pfam" id="PF09537">
    <property type="entry name" value="DUF2383"/>
    <property type="match status" value="1"/>
</dbReference>
<dbReference type="Gene3D" id="1.20.1260.10">
    <property type="match status" value="1"/>
</dbReference>
<reference evidence="3" key="1">
    <citation type="journal article" date="2019" name="Int. J. Syst. Evol. Microbiol.">
        <title>The Global Catalogue of Microorganisms (GCM) 10K type strain sequencing project: providing services to taxonomists for standard genome sequencing and annotation.</title>
        <authorList>
            <consortium name="The Broad Institute Genomics Platform"/>
            <consortium name="The Broad Institute Genome Sequencing Center for Infectious Disease"/>
            <person name="Wu L."/>
            <person name="Ma J."/>
        </authorList>
    </citation>
    <scope>NUCLEOTIDE SEQUENCE [LARGE SCALE GENOMIC DNA]</scope>
    <source>
        <strain evidence="3">CCUG 62952</strain>
    </source>
</reference>
<comment type="caution">
    <text evidence="2">The sequence shown here is derived from an EMBL/GenBank/DDBJ whole genome shotgun (WGS) entry which is preliminary data.</text>
</comment>
<evidence type="ECO:0000259" key="1">
    <source>
        <dbReference type="Pfam" id="PF09537"/>
    </source>
</evidence>
<dbReference type="Proteomes" id="UP001596978">
    <property type="component" value="Unassembled WGS sequence"/>
</dbReference>
<accession>A0ABW3CZB6</accession>
<evidence type="ECO:0000313" key="2">
    <source>
        <dbReference type="EMBL" id="MFD0862885.1"/>
    </source>
</evidence>
<gene>
    <name evidence="2" type="ORF">ACFQ1M_11785</name>
</gene>
<name>A0ABW3CZB6_9FLAO</name>
<proteinExistence type="predicted"/>
<dbReference type="InterPro" id="IPR012347">
    <property type="entry name" value="Ferritin-like"/>
</dbReference>
<protein>
    <submittedName>
        <fullName evidence="2">DUF2383 domain-containing protein</fullName>
    </submittedName>
</protein>
<keyword evidence="3" id="KW-1185">Reference proteome</keyword>